<dbReference type="InterPro" id="IPR005644">
    <property type="entry name" value="NolW-like"/>
</dbReference>
<dbReference type="EMBL" id="CP000142">
    <property type="protein sequence ID" value="ABA89373.1"/>
    <property type="molecule type" value="Genomic_DNA"/>
</dbReference>
<dbReference type="InterPro" id="IPR051808">
    <property type="entry name" value="Type_IV_pilus_biogenesis"/>
</dbReference>
<dbReference type="InterPro" id="IPR001775">
    <property type="entry name" value="GspD/PilQ"/>
</dbReference>
<dbReference type="OrthoDB" id="9775455at2"/>
<dbReference type="PANTHER" id="PTHR30604">
    <property type="entry name" value="PROTEIN TRANSPORT PROTEIN HOFQ"/>
    <property type="match status" value="1"/>
</dbReference>
<dbReference type="InterPro" id="IPR011662">
    <property type="entry name" value="Secretin/TonB_short_N"/>
</dbReference>
<evidence type="ECO:0000313" key="10">
    <source>
        <dbReference type="Proteomes" id="UP000002534"/>
    </source>
</evidence>
<dbReference type="HOGENOM" id="CLU_006756_0_0_7"/>
<dbReference type="GO" id="GO:0009279">
    <property type="term" value="C:cell outer membrane"/>
    <property type="evidence" value="ECO:0007669"/>
    <property type="project" value="UniProtKB-SubCell"/>
</dbReference>
<reference evidence="10" key="1">
    <citation type="submission" date="2005-10" db="EMBL/GenBank/DDBJ databases">
        <title>Complete sequence of Pelobacter carbinolicus DSM 2380.</title>
        <authorList>
            <person name="Copeland A."/>
            <person name="Lucas S."/>
            <person name="Lapidus A."/>
            <person name="Barry K."/>
            <person name="Detter J.C."/>
            <person name="Glavina T."/>
            <person name="Hammon N."/>
            <person name="Israni S."/>
            <person name="Pitluck S."/>
            <person name="Chertkov O."/>
            <person name="Schmutz J."/>
            <person name="Larimer F."/>
            <person name="Land M."/>
            <person name="Kyrpides N."/>
            <person name="Ivanova N."/>
            <person name="Richardson P."/>
        </authorList>
    </citation>
    <scope>NUCLEOTIDE SEQUENCE [LARGE SCALE GENOMIC DNA]</scope>
    <source>
        <strain evidence="10">DSM 2380 / NBRC 103641 / GraBd1</strain>
    </source>
</reference>
<dbReference type="Proteomes" id="UP000002534">
    <property type="component" value="Chromosome"/>
</dbReference>
<dbReference type="AlphaFoldDB" id="Q3A2N4"/>
<dbReference type="PRINTS" id="PR00811">
    <property type="entry name" value="BCTERIALGSPD"/>
</dbReference>
<evidence type="ECO:0000256" key="4">
    <source>
        <dbReference type="ARBA" id="ARBA00023136"/>
    </source>
</evidence>
<evidence type="ECO:0000256" key="2">
    <source>
        <dbReference type="ARBA" id="ARBA00022448"/>
    </source>
</evidence>
<dbReference type="SMART" id="SM00965">
    <property type="entry name" value="STN"/>
    <property type="match status" value="1"/>
</dbReference>
<keyword evidence="3" id="KW-0732">Signal</keyword>
<protein>
    <submittedName>
        <fullName evidence="9">Type IV pilus secretin PilQ</fullName>
    </submittedName>
</protein>
<dbReference type="InterPro" id="IPR004846">
    <property type="entry name" value="T2SS/T3SS_dom"/>
</dbReference>
<evidence type="ECO:0000259" key="8">
    <source>
        <dbReference type="SMART" id="SM00965"/>
    </source>
</evidence>
<evidence type="ECO:0000256" key="3">
    <source>
        <dbReference type="ARBA" id="ARBA00022729"/>
    </source>
</evidence>
<keyword evidence="2 7" id="KW-0813">Transport</keyword>
<organism evidence="9 10">
    <name type="scientific">Syntrophotalea carbinolica (strain DSM 2380 / NBRC 103641 / GraBd1)</name>
    <name type="common">Pelobacter carbinolicus</name>
    <dbReference type="NCBI Taxonomy" id="338963"/>
    <lineage>
        <taxon>Bacteria</taxon>
        <taxon>Pseudomonadati</taxon>
        <taxon>Thermodesulfobacteriota</taxon>
        <taxon>Desulfuromonadia</taxon>
        <taxon>Desulfuromonadales</taxon>
        <taxon>Syntrophotaleaceae</taxon>
        <taxon>Syntrophotalea</taxon>
    </lineage>
</organism>
<evidence type="ECO:0000313" key="9">
    <source>
        <dbReference type="EMBL" id="ABA89373.1"/>
    </source>
</evidence>
<evidence type="ECO:0000256" key="5">
    <source>
        <dbReference type="ARBA" id="ARBA00023237"/>
    </source>
</evidence>
<dbReference type="Pfam" id="PF03958">
    <property type="entry name" value="Secretin_N"/>
    <property type="match status" value="1"/>
</dbReference>
<evidence type="ECO:0000256" key="6">
    <source>
        <dbReference type="RuleBase" id="RU004003"/>
    </source>
</evidence>
<dbReference type="NCBIfam" id="TIGR02515">
    <property type="entry name" value="IV_pilus_PilQ"/>
    <property type="match status" value="1"/>
</dbReference>
<dbReference type="PANTHER" id="PTHR30604:SF1">
    <property type="entry name" value="DNA UTILIZATION PROTEIN HOFQ"/>
    <property type="match status" value="1"/>
</dbReference>
<keyword evidence="5" id="KW-0998">Cell outer membrane</keyword>
<feature type="domain" description="Secretin/TonB short N-terminal" evidence="8">
    <location>
        <begin position="501"/>
        <end position="549"/>
    </location>
</feature>
<dbReference type="Gene3D" id="3.30.1370.120">
    <property type="match status" value="1"/>
</dbReference>
<dbReference type="Gene3D" id="3.30.1370.130">
    <property type="match status" value="1"/>
</dbReference>
<dbReference type="Pfam" id="PF00263">
    <property type="entry name" value="Secretin"/>
    <property type="match status" value="1"/>
</dbReference>
<comment type="subcellular location">
    <subcellularLocation>
        <location evidence="7">Cell outer membrane</location>
    </subcellularLocation>
    <subcellularLocation>
        <location evidence="1">Membrane</location>
    </subcellularLocation>
</comment>
<evidence type="ECO:0000256" key="7">
    <source>
        <dbReference type="RuleBase" id="RU004004"/>
    </source>
</evidence>
<dbReference type="KEGG" id="pca:Pcar_2134"/>
<dbReference type="STRING" id="338963.Pcar_2134"/>
<name>Q3A2N4_SYNC1</name>
<dbReference type="RefSeq" id="WP_011341886.1">
    <property type="nucleotide sequence ID" value="NC_007498.2"/>
</dbReference>
<accession>Q3A2N4</accession>
<sequence>MRCVPFLNEGRRVFTGLLLVVWAVFLPAFVFAEPGGIDSNRIVSVVHDQGGVLISTSGAVGDAYSVYDALDPLRIVVDISGVGVDGLDPEIQVFDGVVEQIKLSEFQLSSGQLGRVEIFLTKPMTSEVVSTENGIRVGLKANASGLAGTSEADVAVTTRSYEESIQQSSVSMDDAKIIGSVQVETGKTTVIADGLIGKVKHFALVDPARLVVDVYGVKAGFDDKSFGLNSGLKKMRVGAYPDKLRFVYDAADSGLPAYSVDKAGNTMTVAWGGVAVSGKPVPDAVAAPAPLMATSAKKSMSDKVSVTSVDFRVEGHKSILSIGLSSPGDIVQPLSTGNIIQFGIKRASIGQQHRRTIDPSVFPTSVRLITPYTIRKNGGDEVRFAVEMKEMQTYELRQEKDALLFIVDNGHFVEGLPSGIQHEVVPVNVPAVSGQGLFPGNDMPENGKDGIKPDGNVPLQMDADTITIQRKKEYVGQKISLVFDDADIRNILQLIGEVSDLNIIVGDDVKGNMTLRLIDVPWDQALDLVLEIRELGKLQEGNVLRILPLAKIRQMQQEQFAAARAKEKLEDLVTDLIPVSYTDVEGLVEACKKRLSDRGKVIGDVRDKKLIVTDIPSVVADIKQLVRLLDTPVRQVLIEARIVEASATFSRDLGVNWGISYQHNPGSDVEGNDASIGMGGTLVGIPVSPGEVSSGIVSGLTFGQVGVDKTVLDLRLAALEQSGHGRIVSTPRVSTLNGEEAEVAQGTEIPYLSVSDDGTKTEFKKAELSLKVTPEINPDGSVILEIEAKNDSRGANTGLSEAPAIDTKRATTKVLVKDGETTVIGGIFIQDKSESDSGVPWLMNVPILGHLFKSKSVSEERRELLVFITPRILD</sequence>
<keyword evidence="4" id="KW-0472">Membrane</keyword>
<dbReference type="GO" id="GO:0009306">
    <property type="term" value="P:protein secretion"/>
    <property type="evidence" value="ECO:0007669"/>
    <property type="project" value="InterPro"/>
</dbReference>
<proteinExistence type="inferred from homology"/>
<evidence type="ECO:0000256" key="1">
    <source>
        <dbReference type="ARBA" id="ARBA00004370"/>
    </source>
</evidence>
<comment type="similarity">
    <text evidence="6">Belongs to the bacterial secretin family.</text>
</comment>
<reference evidence="9 10" key="2">
    <citation type="journal article" date="2012" name="BMC Genomics">
        <title>The genome of Pelobacter carbinolicus reveals surprising metabolic capabilities and physiological features.</title>
        <authorList>
            <person name="Aklujkar M."/>
            <person name="Haveman S.A."/>
            <person name="Didonato R.Jr."/>
            <person name="Chertkov O."/>
            <person name="Han C.S."/>
            <person name="Land M.L."/>
            <person name="Brown P."/>
            <person name="Lovley D.R."/>
        </authorList>
    </citation>
    <scope>NUCLEOTIDE SEQUENCE [LARGE SCALE GENOMIC DNA]</scope>
    <source>
        <strain evidence="10">DSM 2380 / NBRC 103641 / GraBd1</strain>
    </source>
</reference>
<dbReference type="InterPro" id="IPR013355">
    <property type="entry name" value="Pilus_4_PilQ"/>
</dbReference>
<dbReference type="InterPro" id="IPR038591">
    <property type="entry name" value="NolW-like_sf"/>
</dbReference>
<gene>
    <name evidence="9" type="primary">pilQ</name>
    <name evidence="9" type="ordered locus">Pcar_2134</name>
</gene>
<keyword evidence="10" id="KW-1185">Reference proteome</keyword>
<dbReference type="eggNOG" id="COG4796">
    <property type="taxonomic scope" value="Bacteria"/>
</dbReference>